<dbReference type="Proteomes" id="UP000008694">
    <property type="component" value="Unassembled WGS sequence"/>
</dbReference>
<dbReference type="GO" id="GO:0005576">
    <property type="term" value="C:extracellular region"/>
    <property type="evidence" value="ECO:0007669"/>
    <property type="project" value="UniProtKB-SubCell"/>
</dbReference>
<dbReference type="HOGENOM" id="CLU_000288_35_0_1"/>
<dbReference type="InterPro" id="IPR038408">
    <property type="entry name" value="GNK2_sf"/>
</dbReference>
<keyword evidence="4" id="KW-0677">Repeat</keyword>
<proteinExistence type="inferred from homology"/>
<comment type="similarity">
    <text evidence="5">Belongs to the cysteine-rich repeat secretory protein family.</text>
</comment>
<keyword evidence="2" id="KW-0964">Secreted</keyword>
<feature type="domain" description="Gnk2-homologous" evidence="6">
    <location>
        <begin position="5"/>
        <end position="108"/>
    </location>
</feature>
<dbReference type="PROSITE" id="PS51473">
    <property type="entry name" value="GNK2"/>
    <property type="match status" value="2"/>
</dbReference>
<dbReference type="Gene3D" id="3.30.430.20">
    <property type="entry name" value="Gnk2 domain, C-X8-C-X2-C motif"/>
    <property type="match status" value="2"/>
</dbReference>
<feature type="domain" description="Gnk2-homologous" evidence="6">
    <location>
        <begin position="114"/>
        <end position="219"/>
    </location>
</feature>
<name>D7L0Y5_ARALL</name>
<evidence type="ECO:0000313" key="8">
    <source>
        <dbReference type="Proteomes" id="UP000008694"/>
    </source>
</evidence>
<dbReference type="InterPro" id="IPR002902">
    <property type="entry name" value="GNK2"/>
</dbReference>
<gene>
    <name evidence="7" type="ORF">ARALYDRAFT_479711</name>
</gene>
<evidence type="ECO:0000256" key="5">
    <source>
        <dbReference type="ARBA" id="ARBA00038515"/>
    </source>
</evidence>
<keyword evidence="8" id="KW-1185">Reference proteome</keyword>
<dbReference type="InterPro" id="IPR050581">
    <property type="entry name" value="CRR_secretory_protein"/>
</dbReference>
<evidence type="ECO:0000313" key="7">
    <source>
        <dbReference type="EMBL" id="EFH59585.1"/>
    </source>
</evidence>
<evidence type="ECO:0000256" key="2">
    <source>
        <dbReference type="ARBA" id="ARBA00022525"/>
    </source>
</evidence>
<dbReference type="AlphaFoldDB" id="D7L0Y5"/>
<evidence type="ECO:0000256" key="4">
    <source>
        <dbReference type="ARBA" id="ARBA00022737"/>
    </source>
</evidence>
<dbReference type="EMBL" id="GL348715">
    <property type="protein sequence ID" value="EFH59585.1"/>
    <property type="molecule type" value="Genomic_DNA"/>
</dbReference>
<accession>D7L0Y5</accession>
<reference evidence="8" key="1">
    <citation type="journal article" date="2011" name="Nat. Genet.">
        <title>The Arabidopsis lyrata genome sequence and the basis of rapid genome size change.</title>
        <authorList>
            <person name="Hu T.T."/>
            <person name="Pattyn P."/>
            <person name="Bakker E.G."/>
            <person name="Cao J."/>
            <person name="Cheng J.-F."/>
            <person name="Clark R.M."/>
            <person name="Fahlgren N."/>
            <person name="Fawcett J.A."/>
            <person name="Grimwood J."/>
            <person name="Gundlach H."/>
            <person name="Haberer G."/>
            <person name="Hollister J.D."/>
            <person name="Ossowski S."/>
            <person name="Ottilar R.P."/>
            <person name="Salamov A.A."/>
            <person name="Schneeberger K."/>
            <person name="Spannagl M."/>
            <person name="Wang X."/>
            <person name="Yang L."/>
            <person name="Nasrallah M.E."/>
            <person name="Bergelson J."/>
            <person name="Carrington J.C."/>
            <person name="Gaut B.S."/>
            <person name="Schmutz J."/>
            <person name="Mayer K.F.X."/>
            <person name="Van de Peer Y."/>
            <person name="Grigoriev I.V."/>
            <person name="Nordborg M."/>
            <person name="Weigel D."/>
            <person name="Guo Y.-L."/>
        </authorList>
    </citation>
    <scope>NUCLEOTIDE SEQUENCE [LARGE SCALE GENOMIC DNA]</scope>
    <source>
        <strain evidence="8">cv. MN47</strain>
    </source>
</reference>
<dbReference type="Gramene" id="fgenesh2_kg.3__2412__AT3G21910.1">
    <property type="protein sequence ID" value="fgenesh2_kg.3__2412__AT3G21910.1"/>
    <property type="gene ID" value="fgenesh2_kg.3__2412__AT3G21910.1"/>
</dbReference>
<dbReference type="PANTHER" id="PTHR32411">
    <property type="entry name" value="CYSTEINE-RICH REPEAT SECRETORY PROTEIN 38-RELATED"/>
    <property type="match status" value="1"/>
</dbReference>
<dbReference type="CDD" id="cd23509">
    <property type="entry name" value="Gnk2-like"/>
    <property type="match status" value="2"/>
</dbReference>
<dbReference type="PANTHER" id="PTHR32411:SF53">
    <property type="entry name" value="CYSTEINE-RICH REPEAT SECRETORY PROTEIN 18-RELATED"/>
    <property type="match status" value="1"/>
</dbReference>
<dbReference type="Pfam" id="PF01657">
    <property type="entry name" value="Stress-antifung"/>
    <property type="match status" value="2"/>
</dbReference>
<keyword evidence="3" id="KW-0732">Signal</keyword>
<sequence length="220" mass="24385">MTNSYLNHKCLVSQGKYKPGSVHEKSLEAIIHSISVGENVNSGYDMMSFGDGPDLVCVILQCRGDSYGSKCRSCFASAIAGLRRRCPRYKGGIIWFDQCLLEISSIDTVGQLNYDDSFCMSNAKNVGDNPYLFILKWDTLFDNISHANKPALYGAGEKRIGTKRKMYGMVQCTDDLSVKACQELVRKRGARVLGRSCTANETLGMNFTLLLMPKPVLILI</sequence>
<protein>
    <recommendedName>
        <fullName evidence="6">Gnk2-homologous domain-containing protein</fullName>
    </recommendedName>
</protein>
<dbReference type="STRING" id="81972.D7L0Y5"/>
<comment type="subcellular location">
    <subcellularLocation>
        <location evidence="1">Secreted</location>
    </subcellularLocation>
</comment>
<evidence type="ECO:0000256" key="3">
    <source>
        <dbReference type="ARBA" id="ARBA00022729"/>
    </source>
</evidence>
<organism evidence="8">
    <name type="scientific">Arabidopsis lyrata subsp. lyrata</name>
    <name type="common">Lyre-leaved rock-cress</name>
    <dbReference type="NCBI Taxonomy" id="81972"/>
    <lineage>
        <taxon>Eukaryota</taxon>
        <taxon>Viridiplantae</taxon>
        <taxon>Streptophyta</taxon>
        <taxon>Embryophyta</taxon>
        <taxon>Tracheophyta</taxon>
        <taxon>Spermatophyta</taxon>
        <taxon>Magnoliopsida</taxon>
        <taxon>eudicotyledons</taxon>
        <taxon>Gunneridae</taxon>
        <taxon>Pentapetalae</taxon>
        <taxon>rosids</taxon>
        <taxon>malvids</taxon>
        <taxon>Brassicales</taxon>
        <taxon>Brassicaceae</taxon>
        <taxon>Camelineae</taxon>
        <taxon>Arabidopsis</taxon>
    </lineage>
</organism>
<evidence type="ECO:0000256" key="1">
    <source>
        <dbReference type="ARBA" id="ARBA00004613"/>
    </source>
</evidence>
<evidence type="ECO:0000259" key="6">
    <source>
        <dbReference type="PROSITE" id="PS51473"/>
    </source>
</evidence>